<dbReference type="PRINTS" id="PR00081">
    <property type="entry name" value="GDHRDH"/>
</dbReference>
<dbReference type="PANTHER" id="PTHR42879:SF2">
    <property type="entry name" value="3-OXOACYL-[ACYL-CARRIER-PROTEIN] REDUCTASE FABG"/>
    <property type="match status" value="1"/>
</dbReference>
<dbReference type="InterPro" id="IPR002347">
    <property type="entry name" value="SDR_fam"/>
</dbReference>
<dbReference type="Gene3D" id="3.40.50.720">
    <property type="entry name" value="NAD(P)-binding Rossmann-like Domain"/>
    <property type="match status" value="1"/>
</dbReference>
<evidence type="ECO:0000313" key="3">
    <source>
        <dbReference type="Proteomes" id="UP000301751"/>
    </source>
</evidence>
<dbReference type="Pfam" id="PF13561">
    <property type="entry name" value="adh_short_C2"/>
    <property type="match status" value="1"/>
</dbReference>
<dbReference type="GO" id="GO:0032787">
    <property type="term" value="P:monocarboxylic acid metabolic process"/>
    <property type="evidence" value="ECO:0007669"/>
    <property type="project" value="UniProtKB-ARBA"/>
</dbReference>
<dbReference type="Proteomes" id="UP000301751">
    <property type="component" value="Unassembled WGS sequence"/>
</dbReference>
<dbReference type="InterPro" id="IPR050259">
    <property type="entry name" value="SDR"/>
</dbReference>
<dbReference type="FunFam" id="3.40.50.720:FF:000084">
    <property type="entry name" value="Short-chain dehydrogenase reductase"/>
    <property type="match status" value="1"/>
</dbReference>
<proteinExistence type="inferred from homology"/>
<protein>
    <submittedName>
        <fullName evidence="2">Short-chain dehydrogenase</fullName>
    </submittedName>
</protein>
<dbReference type="OrthoDB" id="9804774at2"/>
<sequence>MTRTPTMLVTGGGIGIGRATALAFARTGHHVVVTDILEAEGRAVVDAITAAGGSASFAALDVRSSTQVDAVVAAAIAAHGAIDVLVLNAGIAHKVPLAQLDDAAWDHTLDIDLKGMFRVARATLPAMRARRSGAIVCLTSLMGLVWGWSEHVHYSAAKAGVIGLVRGLAAEVAGDGIRVNAVSPGYVRTAQLLSEEHSLGPQGVAQAAGRVPLGRVGEPEDIADVILFLASQQARYVTGQVIVADGGLAISPQ</sequence>
<dbReference type="NCBIfam" id="NF009466">
    <property type="entry name" value="PRK12826.1-2"/>
    <property type="match status" value="1"/>
</dbReference>
<dbReference type="EMBL" id="BJCL01000002">
    <property type="protein sequence ID" value="GCL62187.1"/>
    <property type="molecule type" value="Genomic_DNA"/>
</dbReference>
<evidence type="ECO:0000256" key="1">
    <source>
        <dbReference type="ARBA" id="ARBA00006484"/>
    </source>
</evidence>
<accession>A0A480AP92</accession>
<name>A0A480AP92_9BURK</name>
<comment type="similarity">
    <text evidence="1">Belongs to the short-chain dehydrogenases/reductases (SDR) family.</text>
</comment>
<evidence type="ECO:0000313" key="2">
    <source>
        <dbReference type="EMBL" id="GCL62187.1"/>
    </source>
</evidence>
<dbReference type="AlphaFoldDB" id="A0A480AP92"/>
<comment type="caution">
    <text evidence="2">The sequence shown here is derived from an EMBL/GenBank/DDBJ whole genome shotgun (WGS) entry which is preliminary data.</text>
</comment>
<dbReference type="InterPro" id="IPR020904">
    <property type="entry name" value="Sc_DH/Rdtase_CS"/>
</dbReference>
<dbReference type="PANTHER" id="PTHR42879">
    <property type="entry name" value="3-OXOACYL-(ACYL-CARRIER-PROTEIN) REDUCTASE"/>
    <property type="match status" value="1"/>
</dbReference>
<keyword evidence="3" id="KW-1185">Reference proteome</keyword>
<organism evidence="2 3">
    <name type="scientific">Pseudaquabacterium pictum</name>
    <dbReference type="NCBI Taxonomy" id="2315236"/>
    <lineage>
        <taxon>Bacteria</taxon>
        <taxon>Pseudomonadati</taxon>
        <taxon>Pseudomonadota</taxon>
        <taxon>Betaproteobacteria</taxon>
        <taxon>Burkholderiales</taxon>
        <taxon>Sphaerotilaceae</taxon>
        <taxon>Pseudaquabacterium</taxon>
    </lineage>
</organism>
<dbReference type="PRINTS" id="PR00080">
    <property type="entry name" value="SDRFAMILY"/>
</dbReference>
<reference evidence="3" key="1">
    <citation type="submission" date="2019-03" db="EMBL/GenBank/DDBJ databases">
        <title>Aquabacterium pictum sp.nov., the first bacteriochlorophyll a-containing freshwater bacterium in the genus Aquabacterium of the class Betaproteobacteria.</title>
        <authorList>
            <person name="Hirose S."/>
            <person name="Tank M."/>
            <person name="Hara E."/>
            <person name="Tamaki H."/>
            <person name="Takaichi S."/>
            <person name="Haruta S."/>
            <person name="Hanada S."/>
        </authorList>
    </citation>
    <scope>NUCLEOTIDE SEQUENCE [LARGE SCALE GENOMIC DNA]</scope>
    <source>
        <strain evidence="3">W35</strain>
    </source>
</reference>
<dbReference type="RefSeq" id="WP_137731924.1">
    <property type="nucleotide sequence ID" value="NZ_BJCL01000002.1"/>
</dbReference>
<dbReference type="InterPro" id="IPR036291">
    <property type="entry name" value="NAD(P)-bd_dom_sf"/>
</dbReference>
<gene>
    <name evidence="2" type="ORF">AQPW35_12680</name>
</gene>
<dbReference type="PROSITE" id="PS00061">
    <property type="entry name" value="ADH_SHORT"/>
    <property type="match status" value="1"/>
</dbReference>
<dbReference type="SUPFAM" id="SSF51735">
    <property type="entry name" value="NAD(P)-binding Rossmann-fold domains"/>
    <property type="match status" value="1"/>
</dbReference>